<evidence type="ECO:0008006" key="4">
    <source>
        <dbReference type="Google" id="ProtNLM"/>
    </source>
</evidence>
<dbReference type="PANTHER" id="PTHR39289:SF1">
    <property type="entry name" value="L-ECTOINE SYNTHASE"/>
    <property type="match status" value="1"/>
</dbReference>
<dbReference type="GO" id="GO:0019491">
    <property type="term" value="P:ectoine biosynthetic process"/>
    <property type="evidence" value="ECO:0007669"/>
    <property type="project" value="InterPro"/>
</dbReference>
<evidence type="ECO:0000256" key="1">
    <source>
        <dbReference type="ARBA" id="ARBA00023239"/>
    </source>
</evidence>
<reference evidence="2" key="1">
    <citation type="submission" date="2022-11" db="UniProtKB">
        <authorList>
            <consortium name="EnsemblMetazoa"/>
        </authorList>
    </citation>
    <scope>IDENTIFICATION</scope>
</reference>
<dbReference type="Pfam" id="PF06339">
    <property type="entry name" value="Ectoine_synth"/>
    <property type="match status" value="1"/>
</dbReference>
<evidence type="ECO:0000313" key="2">
    <source>
        <dbReference type="EnsemblMetazoa" id="XP_038067199.1"/>
    </source>
</evidence>
<name>A0A914AUL0_PATMI</name>
<sequence>MIYLQGYIMRVSYAADLPIITLPNSALTGVQLTNDKDYAKFTSYEARIPAETTVALRSPDSEQSVHIYYCISGKGKCVEAGGQNQREICPDTVMALSSDVTYELKVSAEGGMRLFLVYYPDAQVVYRSLAVVRSLSEVVGTDRDIDWGGGHSRRYLIKQDGFPLGIHNTWVYPKTCSRMCYMNHIEGAYYIAGKVTYEWQDTSGDWVHATTKTDSANGTNYLMNMHDCHVVKVHDEEALCICIFDPVLTGDEIHHLSEGGFSGYKS</sequence>
<dbReference type="GO" id="GO:0033990">
    <property type="term" value="F:ectoine synthase activity"/>
    <property type="evidence" value="ECO:0007669"/>
    <property type="project" value="InterPro"/>
</dbReference>
<accession>A0A914AUL0</accession>
<dbReference type="PANTHER" id="PTHR39289">
    <property type="match status" value="1"/>
</dbReference>
<dbReference type="GeneID" id="119737152"/>
<organism evidence="2 3">
    <name type="scientific">Patiria miniata</name>
    <name type="common">Bat star</name>
    <name type="synonym">Asterina miniata</name>
    <dbReference type="NCBI Taxonomy" id="46514"/>
    <lineage>
        <taxon>Eukaryota</taxon>
        <taxon>Metazoa</taxon>
        <taxon>Echinodermata</taxon>
        <taxon>Eleutherozoa</taxon>
        <taxon>Asterozoa</taxon>
        <taxon>Asteroidea</taxon>
        <taxon>Valvatacea</taxon>
        <taxon>Valvatida</taxon>
        <taxon>Asterinidae</taxon>
        <taxon>Patiria</taxon>
    </lineage>
</organism>
<keyword evidence="1" id="KW-0456">Lyase</keyword>
<dbReference type="InterPro" id="IPR014710">
    <property type="entry name" value="RmlC-like_jellyroll"/>
</dbReference>
<dbReference type="InterPro" id="IPR010462">
    <property type="entry name" value="Ectoine_synth"/>
</dbReference>
<dbReference type="Gene3D" id="2.60.120.10">
    <property type="entry name" value="Jelly Rolls"/>
    <property type="match status" value="2"/>
</dbReference>
<proteinExistence type="predicted"/>
<dbReference type="RefSeq" id="XP_038067199.1">
    <property type="nucleotide sequence ID" value="XM_038211271.1"/>
</dbReference>
<dbReference type="OrthoDB" id="9981529at2759"/>
<dbReference type="Proteomes" id="UP000887568">
    <property type="component" value="Unplaced"/>
</dbReference>
<keyword evidence="3" id="KW-1185">Reference proteome</keyword>
<evidence type="ECO:0000313" key="3">
    <source>
        <dbReference type="Proteomes" id="UP000887568"/>
    </source>
</evidence>
<dbReference type="AlphaFoldDB" id="A0A914AUL0"/>
<dbReference type="EnsemblMetazoa" id="XM_038211271.1">
    <property type="protein sequence ID" value="XP_038067199.1"/>
    <property type="gene ID" value="LOC119737152"/>
</dbReference>
<protein>
    <recommendedName>
        <fullName evidence="4">L-ectoine synthase</fullName>
    </recommendedName>
</protein>